<reference evidence="1" key="1">
    <citation type="submission" date="2024-07" db="EMBL/GenBank/DDBJ databases">
        <title>Metagenome and Metagenome-Assembled Genomes of Archaea from a hot spring from the geothermal field of Los Azufres, Mexico.</title>
        <authorList>
            <person name="Marin-Paredes R."/>
            <person name="Martinez-Romero E."/>
            <person name="Servin-Garciduenas L.E."/>
        </authorList>
    </citation>
    <scope>NUCLEOTIDE SEQUENCE</scope>
</reference>
<sequence>MRLTILVDNYATSLSSLRLKLLAEWGFAAYLHEARVLYDVGSSGAALINNMKALGIPIDEPDYLVFSHRHDDHTGGLKEFLERRRRPITIIAHENLFAEAYAKDQSGLFPIGIPMGEEELRRHRAVKELVLIKGPYKVAEGVYVSGEIPRRWGPTHNKGVYGADKTAEDQVPDDAALYVASGDEMSAVTGCGHSGVENIIEYGLYITGAKRVKAVVGGLHLLGFGRERVEEVIRYLKAKGARIVVGTHCTGPLGMALLSEAFGSPTGGVGATIDI</sequence>
<evidence type="ECO:0000313" key="2">
    <source>
        <dbReference type="Proteomes" id="UP000033636"/>
    </source>
</evidence>
<accession>A0ACC6UZA7</accession>
<proteinExistence type="predicted"/>
<dbReference type="Proteomes" id="UP000033636">
    <property type="component" value="Unassembled WGS sequence"/>
</dbReference>
<gene>
    <name evidence="1" type="ORF">TU35_000970</name>
</gene>
<evidence type="ECO:0000313" key="1">
    <source>
        <dbReference type="EMBL" id="MFB6489814.1"/>
    </source>
</evidence>
<comment type="caution">
    <text evidence="1">The sequence shown here is derived from an EMBL/GenBank/DDBJ whole genome shotgun (WGS) entry which is preliminary data.</text>
</comment>
<organism evidence="1 2">
    <name type="scientific">Thermoproteus sp. AZ2</name>
    <dbReference type="NCBI Taxonomy" id="1609232"/>
    <lineage>
        <taxon>Archaea</taxon>
        <taxon>Thermoproteota</taxon>
        <taxon>Thermoprotei</taxon>
        <taxon>Thermoproteales</taxon>
        <taxon>Thermoproteaceae</taxon>
        <taxon>Thermoproteus</taxon>
    </lineage>
</organism>
<dbReference type="EMBL" id="JZWT02000002">
    <property type="protein sequence ID" value="MFB6489814.1"/>
    <property type="molecule type" value="Genomic_DNA"/>
</dbReference>
<name>A0ACC6UZA7_9CREN</name>
<protein>
    <submittedName>
        <fullName evidence="1">MBL fold metallo-hydrolase</fullName>
    </submittedName>
</protein>